<name>A0A0D2B909_9EURO</name>
<dbReference type="Gene3D" id="1.20.1290.10">
    <property type="entry name" value="AhpD-like"/>
    <property type="match status" value="1"/>
</dbReference>
<dbReference type="GeneID" id="27353332"/>
<dbReference type="Proteomes" id="UP000053342">
    <property type="component" value="Unassembled WGS sequence"/>
</dbReference>
<accession>A0A0D2B909</accession>
<dbReference type="PANTHER" id="PTHR34846">
    <property type="entry name" value="4-CARBOXYMUCONOLACTONE DECARBOXYLASE FAMILY PROTEIN (AFU_ORTHOLOGUE AFUA_6G11590)"/>
    <property type="match status" value="1"/>
</dbReference>
<dbReference type="OrthoDB" id="9998495at2759"/>
<sequence>MRLHYIAHPSRTLSAGYQEIVQRIETRRRATGLLPLDLTLLHAPEIANGWNTLFDAIRTKNSLAEDIREIAICRTALINRAWFEWNAHAPILQHCKGFTIDQFETVKQRSPSCQGVLNNQQWAVLRYADIMTTEVAVPQALFDEVRATGFSAQQMVELTATIATYNMVGRFLVALDVGEENDKPPDWAV</sequence>
<evidence type="ECO:0000313" key="2">
    <source>
        <dbReference type="Proteomes" id="UP000053342"/>
    </source>
</evidence>
<dbReference type="HOGENOM" id="CLU_082760_2_0_1"/>
<keyword evidence="2" id="KW-1185">Reference proteome</keyword>
<dbReference type="PANTHER" id="PTHR34846:SF11">
    <property type="entry name" value="4-CARBOXYMUCONOLACTONE DECARBOXYLASE FAMILY PROTEIN (AFU_ORTHOLOGUE AFUA_6G11590)"/>
    <property type="match status" value="1"/>
</dbReference>
<dbReference type="VEuPathDB" id="FungiDB:PV06_01258"/>
<reference evidence="1 2" key="1">
    <citation type="submission" date="2015-01" db="EMBL/GenBank/DDBJ databases">
        <title>The Genome Sequence of Exophiala oligosperma CBS72588.</title>
        <authorList>
            <consortium name="The Broad Institute Genomics Platform"/>
            <person name="Cuomo C."/>
            <person name="de Hoog S."/>
            <person name="Gorbushina A."/>
            <person name="Stielow B."/>
            <person name="Teixiera M."/>
            <person name="Abouelleil A."/>
            <person name="Chapman S.B."/>
            <person name="Priest M."/>
            <person name="Young S.K."/>
            <person name="Wortman J."/>
            <person name="Nusbaum C."/>
            <person name="Birren B."/>
        </authorList>
    </citation>
    <scope>NUCLEOTIDE SEQUENCE [LARGE SCALE GENOMIC DNA]</scope>
    <source>
        <strain evidence="1 2">CBS 72588</strain>
    </source>
</reference>
<dbReference type="InterPro" id="IPR029032">
    <property type="entry name" value="AhpD-like"/>
</dbReference>
<dbReference type="RefSeq" id="XP_016268907.1">
    <property type="nucleotide sequence ID" value="XM_016401854.1"/>
</dbReference>
<dbReference type="EMBL" id="KN847332">
    <property type="protein sequence ID" value="KIW48691.1"/>
    <property type="molecule type" value="Genomic_DNA"/>
</dbReference>
<gene>
    <name evidence="1" type="ORF">PV06_01258</name>
</gene>
<protein>
    <recommendedName>
        <fullName evidence="3">Carboxymuconolactone decarboxylase-like domain-containing protein</fullName>
    </recommendedName>
</protein>
<organism evidence="1 2">
    <name type="scientific">Exophiala oligosperma</name>
    <dbReference type="NCBI Taxonomy" id="215243"/>
    <lineage>
        <taxon>Eukaryota</taxon>
        <taxon>Fungi</taxon>
        <taxon>Dikarya</taxon>
        <taxon>Ascomycota</taxon>
        <taxon>Pezizomycotina</taxon>
        <taxon>Eurotiomycetes</taxon>
        <taxon>Chaetothyriomycetidae</taxon>
        <taxon>Chaetothyriales</taxon>
        <taxon>Herpotrichiellaceae</taxon>
        <taxon>Exophiala</taxon>
    </lineage>
</organism>
<evidence type="ECO:0000313" key="1">
    <source>
        <dbReference type="EMBL" id="KIW48691.1"/>
    </source>
</evidence>
<dbReference type="AlphaFoldDB" id="A0A0D2B909"/>
<dbReference type="SUPFAM" id="SSF69118">
    <property type="entry name" value="AhpD-like"/>
    <property type="match status" value="1"/>
</dbReference>
<evidence type="ECO:0008006" key="3">
    <source>
        <dbReference type="Google" id="ProtNLM"/>
    </source>
</evidence>
<proteinExistence type="predicted"/>